<reference evidence="2 3" key="1">
    <citation type="journal article" date="2021" name="Sci. Rep.">
        <title>The genome of the diatom Chaetoceros tenuissimus carries an ancient integrated fragment of an extant virus.</title>
        <authorList>
            <person name="Hongo Y."/>
            <person name="Kimura K."/>
            <person name="Takaki Y."/>
            <person name="Yoshida Y."/>
            <person name="Baba S."/>
            <person name="Kobayashi G."/>
            <person name="Nagasaki K."/>
            <person name="Hano T."/>
            <person name="Tomaru Y."/>
        </authorList>
    </citation>
    <scope>NUCLEOTIDE SEQUENCE [LARGE SCALE GENOMIC DNA]</scope>
    <source>
        <strain evidence="2 3">NIES-3715</strain>
    </source>
</reference>
<organism evidence="2 3">
    <name type="scientific">Chaetoceros tenuissimus</name>
    <dbReference type="NCBI Taxonomy" id="426638"/>
    <lineage>
        <taxon>Eukaryota</taxon>
        <taxon>Sar</taxon>
        <taxon>Stramenopiles</taxon>
        <taxon>Ochrophyta</taxon>
        <taxon>Bacillariophyta</taxon>
        <taxon>Coscinodiscophyceae</taxon>
        <taxon>Chaetocerotophycidae</taxon>
        <taxon>Chaetocerotales</taxon>
        <taxon>Chaetocerotaceae</taxon>
        <taxon>Chaetoceros</taxon>
    </lineage>
</organism>
<protein>
    <recommendedName>
        <fullName evidence="1">F-box domain-containing protein</fullName>
    </recommendedName>
</protein>
<evidence type="ECO:0000313" key="3">
    <source>
        <dbReference type="Proteomes" id="UP001054902"/>
    </source>
</evidence>
<dbReference type="AlphaFoldDB" id="A0AAD3CF26"/>
<sequence>MNIDSSYHINSMPSEVMLSISEYLEPSDIGRYKRTSKKSNQSLNFRVSANASSTANNLRNFHDYPGREEWNKTKRCADLGKFPRNTHTAWLSFNGVDQGWGNRKGRIYISESEVPFPSDNNEECGKLITTSPTFEHKPRNYVLKFRPKQDKFYAVSYHVGGGGGHQLYMRNPVIKAATFHLDHNV</sequence>
<dbReference type="PROSITE" id="PS50181">
    <property type="entry name" value="FBOX"/>
    <property type="match status" value="1"/>
</dbReference>
<evidence type="ECO:0000259" key="1">
    <source>
        <dbReference type="PROSITE" id="PS50181"/>
    </source>
</evidence>
<gene>
    <name evidence="2" type="ORF">CTEN210_00084</name>
</gene>
<name>A0AAD3CF26_9STRA</name>
<dbReference type="Proteomes" id="UP001054902">
    <property type="component" value="Unassembled WGS sequence"/>
</dbReference>
<keyword evidence="3" id="KW-1185">Reference proteome</keyword>
<comment type="caution">
    <text evidence="2">The sequence shown here is derived from an EMBL/GenBank/DDBJ whole genome shotgun (WGS) entry which is preliminary data.</text>
</comment>
<accession>A0AAD3CF26</accession>
<dbReference type="InterPro" id="IPR001810">
    <property type="entry name" value="F-box_dom"/>
</dbReference>
<feature type="domain" description="F-box" evidence="1">
    <location>
        <begin position="6"/>
        <end position="38"/>
    </location>
</feature>
<dbReference type="EMBL" id="BLLK01000013">
    <property type="protein sequence ID" value="GFH43611.1"/>
    <property type="molecule type" value="Genomic_DNA"/>
</dbReference>
<proteinExistence type="predicted"/>
<evidence type="ECO:0000313" key="2">
    <source>
        <dbReference type="EMBL" id="GFH43611.1"/>
    </source>
</evidence>